<reference evidence="4 5" key="1">
    <citation type="submission" date="2016-10" db="EMBL/GenBank/DDBJ databases">
        <authorList>
            <person name="de Groot N.N."/>
        </authorList>
    </citation>
    <scope>NUCLEOTIDE SEQUENCE [LARGE SCALE GENOMIC DNA]</scope>
    <source>
        <strain evidence="4 5">CPCC 202808</strain>
    </source>
</reference>
<keyword evidence="6" id="KW-1185">Reference proteome</keyword>
<dbReference type="Pfam" id="PF20248">
    <property type="entry name" value="DUF6603"/>
    <property type="match status" value="1"/>
</dbReference>
<organism evidence="4 5">
    <name type="scientific">Actinopolymorpha cephalotaxi</name>
    <dbReference type="NCBI Taxonomy" id="504797"/>
    <lineage>
        <taxon>Bacteria</taxon>
        <taxon>Bacillati</taxon>
        <taxon>Actinomycetota</taxon>
        <taxon>Actinomycetes</taxon>
        <taxon>Propionibacteriales</taxon>
        <taxon>Actinopolymorphaceae</taxon>
        <taxon>Actinopolymorpha</taxon>
    </lineage>
</organism>
<feature type="region of interest" description="Disordered" evidence="1">
    <location>
        <begin position="1132"/>
        <end position="1194"/>
    </location>
</feature>
<dbReference type="AlphaFoldDB" id="A0A1I3BQF2"/>
<reference evidence="3 6" key="2">
    <citation type="submission" date="2020-07" db="EMBL/GenBank/DDBJ databases">
        <title>Sequencing the genomes of 1000 actinobacteria strains.</title>
        <authorList>
            <person name="Klenk H.-P."/>
        </authorList>
    </citation>
    <scope>NUCLEOTIDE SEQUENCE [LARGE SCALE GENOMIC DNA]</scope>
    <source>
        <strain evidence="3 6">DSM 45117</strain>
    </source>
</reference>
<evidence type="ECO:0000313" key="5">
    <source>
        <dbReference type="Proteomes" id="UP000199052"/>
    </source>
</evidence>
<accession>A0A1I3BQF2</accession>
<protein>
    <recommendedName>
        <fullName evidence="2">DUF6603 domain-containing protein</fullName>
    </recommendedName>
</protein>
<dbReference type="OrthoDB" id="535891at2"/>
<gene>
    <name evidence="3" type="ORF">FHR37_002633</name>
    <name evidence="4" type="ORF">SAMN05421678_1267</name>
</gene>
<name>A0A1I3BQF2_9ACTN</name>
<feature type="compositionally biased region" description="Basic and acidic residues" evidence="1">
    <location>
        <begin position="1145"/>
        <end position="1155"/>
    </location>
</feature>
<evidence type="ECO:0000256" key="1">
    <source>
        <dbReference type="SAM" id="MobiDB-lite"/>
    </source>
</evidence>
<feature type="compositionally biased region" description="Polar residues" evidence="1">
    <location>
        <begin position="1185"/>
        <end position="1194"/>
    </location>
</feature>
<dbReference type="STRING" id="504797.SAMN05421678_1267"/>
<dbReference type="Proteomes" id="UP000199052">
    <property type="component" value="Unassembled WGS sequence"/>
</dbReference>
<dbReference type="Proteomes" id="UP000533017">
    <property type="component" value="Unassembled WGS sequence"/>
</dbReference>
<sequence>MTGNWAPLLRELRLFVSPIADATDVTGLAARLGWDLDAATGLPITRIEAMLAAGADAAEELLALLTAPEFELADIASALPVVGRTVEAVRAVAADWRPPAGLPLDLMEKFGDDLLNHLVSTWLDQHHPRVADVLAVTGLYVPARLAAAEAPIITSGGTVIRGPGPRGHLDTALLEAFLRDPVRALRDRYDTASADLTARLDNMARLLLPMLADWLRGLGLDAANDLAGELAAALPADQCALTHRMLRVGVPVSPYHQGEILPVADSYTGGDLGAGAVFVLTGEDFGRLALAIEAFGTWSGSWQVGAWDLVAEVGVLAPGLVVSAEGAHLADGSGQSEVLVRFSLTRVGTPNTYGQVDGGEVGTGVSAAVALPAEKGTRVEIGGAGLSVSLVAGPTSTVFDVAVSSGPSALVVEPGDGDSFLAKVLPDKGMRVPFDVTVGWNSDKGLRVTGSAGSGGHGGGLAVSLPVHLSLGPLQVDVLELALPTSPDGFAVSGAGTFRVRLGPITAAVQRTGVEASLRFPEGGGNLGPAELALAFKPPAGIALAIEAGPVVGGGYLFFDPAKEEYAGALQLELEGIGLKAVGLLTTRMPDGSEGFSLLVIVAAEFTPIQLGFGFTLNGVGGLLGINRSVAVEVLRAGIRTGALDSVLFPADPVARATEIVATLGTVFPPTPNRHVVGPMARIGWGTPTLLTLDIGLLLELPSPVRLALLGRLRMALPTEEAAVVVINMDVLGLIDFDRGEASVDATLYDSRIAAFALSGDMAMRARWLDRPTFALSAGGFNPRFQPPPGFPALRRLTLSLMTGDNPRIRLESYLALTSNTVQFGARLELYAAALGFSVEGMLYFDALVQLDPFGFIADMGGALALKRGDTTLMAVRVDVTLSGPSPWHARGRATFEILFFSGEISFDQRFGQPAPAVASAPVDVAGRVEAALADSRNWTAQLPGAGRSVVSLRQVAAPDGTLLAHPLGGLSVTQRVAPLGLALERFGAAPVTDHRPLRIESVRIDDGEPLDSEGRSEHFAVAQFLDLSDDEKLSRPSFQLFDAGRAVTADLTDRDHGGLIEAPPAYEEKVVVGASGPAVASANDRDGLRAATAEMAPAEMAPAEMAATARSSAVAARRERTALLARVGVGPAARAGTRTTGRGRFAEPKRRLAVHDTGASRTTTDGTGAEDPRMAGRRRARAAQQEQMTGANA</sequence>
<dbReference type="EMBL" id="FOOI01000026">
    <property type="protein sequence ID" value="SFH64515.1"/>
    <property type="molecule type" value="Genomic_DNA"/>
</dbReference>
<dbReference type="EMBL" id="JACBZA010000001">
    <property type="protein sequence ID" value="NYH83782.1"/>
    <property type="molecule type" value="Genomic_DNA"/>
</dbReference>
<evidence type="ECO:0000313" key="4">
    <source>
        <dbReference type="EMBL" id="SFH64515.1"/>
    </source>
</evidence>
<evidence type="ECO:0000313" key="6">
    <source>
        <dbReference type="Proteomes" id="UP000533017"/>
    </source>
</evidence>
<dbReference type="RefSeq" id="WP_092890105.1">
    <property type="nucleotide sequence ID" value="NZ_FOOI01000026.1"/>
</dbReference>
<evidence type="ECO:0000313" key="3">
    <source>
        <dbReference type="EMBL" id="NYH83782.1"/>
    </source>
</evidence>
<feature type="compositionally biased region" description="Low complexity" evidence="1">
    <location>
        <begin position="1132"/>
        <end position="1144"/>
    </location>
</feature>
<feature type="domain" description="DUF6603" evidence="2">
    <location>
        <begin position="467"/>
        <end position="1031"/>
    </location>
</feature>
<dbReference type="InterPro" id="IPR046538">
    <property type="entry name" value="DUF6603"/>
</dbReference>
<evidence type="ECO:0000259" key="2">
    <source>
        <dbReference type="Pfam" id="PF20248"/>
    </source>
</evidence>
<proteinExistence type="predicted"/>